<dbReference type="Gene3D" id="3.30.40.10">
    <property type="entry name" value="Zinc/RING finger domain, C3HC4 (zinc finger)"/>
    <property type="match status" value="1"/>
</dbReference>
<evidence type="ECO:0000313" key="11">
    <source>
        <dbReference type="EMBL" id="VFU46323.1"/>
    </source>
</evidence>
<evidence type="ECO:0000259" key="10">
    <source>
        <dbReference type="PROSITE" id="PS50089"/>
    </source>
</evidence>
<dbReference type="PANTHER" id="PTHR15967">
    <property type="entry name" value="E2F-ASSOCIATED PHOSPHOPROTEIN"/>
    <property type="match status" value="1"/>
</dbReference>
<evidence type="ECO:0000256" key="2">
    <source>
        <dbReference type="ARBA" id="ARBA00012483"/>
    </source>
</evidence>
<dbReference type="FunFam" id="3.30.40.10:FF:000022">
    <property type="entry name" value="E3 ubiquitin-protein ligase RING1-like"/>
    <property type="match status" value="1"/>
</dbReference>
<dbReference type="GO" id="GO:0005634">
    <property type="term" value="C:nucleus"/>
    <property type="evidence" value="ECO:0007669"/>
    <property type="project" value="TreeGrafter"/>
</dbReference>
<keyword evidence="7" id="KW-0862">Zinc</keyword>
<dbReference type="Pfam" id="PF10238">
    <property type="entry name" value="Eapp_C"/>
    <property type="match status" value="1"/>
</dbReference>
<feature type="compositionally biased region" description="Polar residues" evidence="9">
    <location>
        <begin position="295"/>
        <end position="320"/>
    </location>
</feature>
<feature type="region of interest" description="Disordered" evidence="9">
    <location>
        <begin position="284"/>
        <end position="327"/>
    </location>
</feature>
<evidence type="ECO:0000256" key="1">
    <source>
        <dbReference type="ARBA" id="ARBA00000900"/>
    </source>
</evidence>
<feature type="compositionally biased region" description="Basic residues" evidence="9">
    <location>
        <begin position="399"/>
        <end position="410"/>
    </location>
</feature>
<evidence type="ECO:0000256" key="3">
    <source>
        <dbReference type="ARBA" id="ARBA00022679"/>
    </source>
</evidence>
<protein>
    <recommendedName>
        <fullName evidence="2">RING-type E3 ubiquitin transferase</fullName>
        <ecNumber evidence="2">2.3.2.27</ecNumber>
    </recommendedName>
</protein>
<feature type="region of interest" description="Disordered" evidence="9">
    <location>
        <begin position="398"/>
        <end position="419"/>
    </location>
</feature>
<dbReference type="PROSITE" id="PS50089">
    <property type="entry name" value="ZF_RING_2"/>
    <property type="match status" value="1"/>
</dbReference>
<organism evidence="11">
    <name type="scientific">Salix viminalis</name>
    <name type="common">Common osier</name>
    <name type="synonym">Basket willow</name>
    <dbReference type="NCBI Taxonomy" id="40686"/>
    <lineage>
        <taxon>Eukaryota</taxon>
        <taxon>Viridiplantae</taxon>
        <taxon>Streptophyta</taxon>
        <taxon>Embryophyta</taxon>
        <taxon>Tracheophyta</taxon>
        <taxon>Spermatophyta</taxon>
        <taxon>Magnoliopsida</taxon>
        <taxon>eudicotyledons</taxon>
        <taxon>Gunneridae</taxon>
        <taxon>Pentapetalae</taxon>
        <taxon>rosids</taxon>
        <taxon>fabids</taxon>
        <taxon>Malpighiales</taxon>
        <taxon>Salicaceae</taxon>
        <taxon>Saliceae</taxon>
        <taxon>Salix</taxon>
    </lineage>
</organism>
<dbReference type="CDD" id="cd16667">
    <property type="entry name" value="RING-H2_RNF126-like"/>
    <property type="match status" value="1"/>
</dbReference>
<dbReference type="PANTHER" id="PTHR15967:SF0">
    <property type="entry name" value="E2F-ASSOCIATED PHOSPHOPROTEIN"/>
    <property type="match status" value="1"/>
</dbReference>
<keyword evidence="3" id="KW-0808">Transferase</keyword>
<evidence type="ECO:0000256" key="5">
    <source>
        <dbReference type="ARBA" id="ARBA00022771"/>
    </source>
</evidence>
<evidence type="ECO:0000256" key="7">
    <source>
        <dbReference type="ARBA" id="ARBA00022833"/>
    </source>
</evidence>
<dbReference type="EMBL" id="CAADRP010001641">
    <property type="protein sequence ID" value="VFU46323.1"/>
    <property type="molecule type" value="Genomic_DNA"/>
</dbReference>
<name>A0A6N2LYH8_SALVM</name>
<gene>
    <name evidence="11" type="ORF">SVIM_LOCUS293308</name>
</gene>
<feature type="domain" description="RING-type" evidence="10">
    <location>
        <begin position="206"/>
        <end position="247"/>
    </location>
</feature>
<dbReference type="InterPro" id="IPR019370">
    <property type="entry name" value="E2F-assoc_phosphoprotein"/>
</dbReference>
<dbReference type="SUPFAM" id="SSF57850">
    <property type="entry name" value="RING/U-box"/>
    <property type="match status" value="1"/>
</dbReference>
<dbReference type="InterPro" id="IPR001841">
    <property type="entry name" value="Znf_RING"/>
</dbReference>
<keyword evidence="5 8" id="KW-0863">Zinc-finger</keyword>
<evidence type="ECO:0000256" key="9">
    <source>
        <dbReference type="SAM" id="MobiDB-lite"/>
    </source>
</evidence>
<dbReference type="GO" id="GO:0061630">
    <property type="term" value="F:ubiquitin protein ligase activity"/>
    <property type="evidence" value="ECO:0007669"/>
    <property type="project" value="UniProtKB-EC"/>
</dbReference>
<dbReference type="Pfam" id="PF13639">
    <property type="entry name" value="zf-RING_2"/>
    <property type="match status" value="1"/>
</dbReference>
<dbReference type="SMART" id="SM00184">
    <property type="entry name" value="RING"/>
    <property type="match status" value="1"/>
</dbReference>
<sequence length="514" mass="56672">MSFTGAPPAPGVTAATTTTPKQYFCYKCSHAVSITVSPSDDPFCPICHDSFIEELEAQNPQNRNPVSDSFFNDPFDPFSSLFPLLFQNSGNISQPEFRIRSEFSDPSAFDPLDFLRSHLQSLHSGGARVQFVIENNGGEQQGGLRFPGGNFGDYFIGSGLEQLIQQLAENDPNRYGTPPASKTAIEALPTMKVTEEMMKSEMNNQCSVCKDEFESGEEVKGMPCKHVFHEDCIMPWLKMHNSCPVCRYELPTDDPDYENRTTEGQGSGGGSSGGVERRFTISIPWELGGGGGGQSSLNTMEGDSKGDTNMGSPSNSQQTISDDDEIDYSVKPEFYDPELDDKDELWVQKKRKGSNSDAVLSCPACFTTLCLECQRHERHVTQYRAIFVVNCKVDSNKLQHSHQKPKRNKRSREAGENQADLADGETFKAVCCSVCSTEVGVIDEDDVYHFFNVLPKLFLSIRVSILGGSHTYIHTYIQQTLKKHGLSSRNVGGKSCQVSGNGGGGLMIEAEVWE</sequence>
<proteinExistence type="predicted"/>
<keyword evidence="4" id="KW-0479">Metal-binding</keyword>
<dbReference type="AlphaFoldDB" id="A0A6N2LYH8"/>
<dbReference type="InterPro" id="IPR039525">
    <property type="entry name" value="RNF126-like_zinc-ribbon"/>
</dbReference>
<feature type="region of interest" description="Disordered" evidence="9">
    <location>
        <begin position="257"/>
        <end position="276"/>
    </location>
</feature>
<reference evidence="11" key="1">
    <citation type="submission" date="2019-03" db="EMBL/GenBank/DDBJ databases">
        <authorList>
            <person name="Mank J."/>
            <person name="Almeida P."/>
        </authorList>
    </citation>
    <scope>NUCLEOTIDE SEQUENCE</scope>
    <source>
        <strain evidence="11">78183</strain>
    </source>
</reference>
<dbReference type="GO" id="GO:0008270">
    <property type="term" value="F:zinc ion binding"/>
    <property type="evidence" value="ECO:0007669"/>
    <property type="project" value="UniProtKB-KW"/>
</dbReference>
<dbReference type="EC" id="2.3.2.27" evidence="2"/>
<keyword evidence="6" id="KW-0833">Ubl conjugation pathway</keyword>
<evidence type="ECO:0000256" key="6">
    <source>
        <dbReference type="ARBA" id="ARBA00022786"/>
    </source>
</evidence>
<evidence type="ECO:0000256" key="4">
    <source>
        <dbReference type="ARBA" id="ARBA00022723"/>
    </source>
</evidence>
<comment type="catalytic activity">
    <reaction evidence="1">
        <text>S-ubiquitinyl-[E2 ubiquitin-conjugating enzyme]-L-cysteine + [acceptor protein]-L-lysine = [E2 ubiquitin-conjugating enzyme]-L-cysteine + N(6)-ubiquitinyl-[acceptor protein]-L-lysine.</text>
        <dbReference type="EC" id="2.3.2.27"/>
    </reaction>
</comment>
<dbReference type="Pfam" id="PF14369">
    <property type="entry name" value="Zn_ribbon_19"/>
    <property type="match status" value="1"/>
</dbReference>
<accession>A0A6N2LYH8</accession>
<evidence type="ECO:0000256" key="8">
    <source>
        <dbReference type="PROSITE-ProRule" id="PRU00175"/>
    </source>
</evidence>
<dbReference type="InterPro" id="IPR013083">
    <property type="entry name" value="Znf_RING/FYVE/PHD"/>
</dbReference>